<dbReference type="OMA" id="SYNAQWN"/>
<dbReference type="PANTHER" id="PTHR12988">
    <property type="entry name" value="SPHINGOMYELIN PHOSPHODIESTERASE 4"/>
    <property type="match status" value="1"/>
</dbReference>
<accession>A0A7R8V6C8</accession>
<feature type="transmembrane region" description="Helical" evidence="5">
    <location>
        <begin position="723"/>
        <end position="747"/>
    </location>
</feature>
<keyword evidence="2 5" id="KW-0812">Transmembrane</keyword>
<sequence>MAFYNENYGNRILEILNYPVMHRCPELGLLVDRCSIRELQDVYPAIVSSIFSSNGGTGWGLRTTTRETNPHDFDVLYNFFIPLGPMFRLCYRLLNDAIKFELNTEILPHKMVEMLQNGQYSMFYADLLNIDPFRRSVTSLSLNAFDYFILNFVIHGTVPLHKMFPAALNVHNERSKTAYFYLTADYLCAFMPSNPDAIVMPTNICGTVKVAQPMPVQPLQPTRSPKYLTLSPLAHFTAPNKSVSRTPESPRAYAWRTESVLYFFVDGWMRFDVDENRDLPSSEFIRVVRILVKQLHAFGNSAELDNTSMASLRKLAQPMMNARIYPFLKSIIARWPLDSSMSVVLELWLSYIQPWRYTFDRNYSNTSYEAPINPKYEQFISENLVIYTQIFIQILPRFERLDFTSFRNGVMLHRLIKVFSQSTLPQMLRYCEEKASHNIGNVSMTPQTSPKRTIYYSSRSIEAPPEWDTFGSSKFFQESSYIYMFGDYVQAQIQQFIKKVYISKMYVMQEIESIETSIKRETQGFFKYIAHFLSKLFEDMTDEELKLQELRKIPDVLDIAIQSLSYIFDVNLPDISIEHIEPREVNYSDLDLSATDELDISRISPAQMRNCITHCKITSDPALLPIQAHECTILVRFLHQVTCKLNMMFARDMNEYFQRTDIWGKIARQILNPPMAVQRFDKSKGYSILCENQLPPRLCLRFLASYKTLVIIPISCFIAQTLWGVPSLGLLILIFLTFMYIIIMALIS</sequence>
<evidence type="ECO:0000256" key="2">
    <source>
        <dbReference type="ARBA" id="ARBA00022692"/>
    </source>
</evidence>
<dbReference type="PANTHER" id="PTHR12988:SF6">
    <property type="entry name" value="SPHINGOMYELIN PHOSPHODIESTERASE 4"/>
    <property type="match status" value="1"/>
</dbReference>
<dbReference type="InParanoid" id="A0A7R8V6C8"/>
<dbReference type="GO" id="GO:0006685">
    <property type="term" value="P:sphingomyelin catabolic process"/>
    <property type="evidence" value="ECO:0007669"/>
    <property type="project" value="TreeGrafter"/>
</dbReference>
<dbReference type="AlphaFoldDB" id="A0A7R8V6C8"/>
<dbReference type="GO" id="GO:0046513">
    <property type="term" value="P:ceramide biosynthetic process"/>
    <property type="evidence" value="ECO:0007669"/>
    <property type="project" value="TreeGrafter"/>
</dbReference>
<evidence type="ECO:0000313" key="7">
    <source>
        <dbReference type="Proteomes" id="UP000594454"/>
    </source>
</evidence>
<proteinExistence type="predicted"/>
<dbReference type="Proteomes" id="UP000594454">
    <property type="component" value="Chromosome 6"/>
</dbReference>
<dbReference type="OrthoDB" id="10251508at2759"/>
<dbReference type="InterPro" id="IPR024129">
    <property type="entry name" value="Sphingomy_SMPD4"/>
</dbReference>
<dbReference type="Pfam" id="PF14724">
    <property type="entry name" value="mit_SMPDase"/>
    <property type="match status" value="2"/>
</dbReference>
<evidence type="ECO:0000256" key="1">
    <source>
        <dbReference type="ARBA" id="ARBA00004167"/>
    </source>
</evidence>
<dbReference type="GO" id="GO:0016020">
    <property type="term" value="C:membrane"/>
    <property type="evidence" value="ECO:0007669"/>
    <property type="project" value="UniProtKB-SubCell"/>
</dbReference>
<dbReference type="GO" id="GO:0050290">
    <property type="term" value="F:sphingomyelin phosphodiesterase D activity"/>
    <property type="evidence" value="ECO:0007669"/>
    <property type="project" value="InterPro"/>
</dbReference>
<keyword evidence="7" id="KW-1185">Reference proteome</keyword>
<protein>
    <recommendedName>
        <fullName evidence="8">Sphingomyelin phosphodiesterase 4</fullName>
    </recommendedName>
</protein>
<dbReference type="EMBL" id="LR899014">
    <property type="protein sequence ID" value="CAD7093523.1"/>
    <property type="molecule type" value="Genomic_DNA"/>
</dbReference>
<evidence type="ECO:0008006" key="8">
    <source>
        <dbReference type="Google" id="ProtNLM"/>
    </source>
</evidence>
<evidence type="ECO:0000256" key="5">
    <source>
        <dbReference type="SAM" id="Phobius"/>
    </source>
</evidence>
<dbReference type="GO" id="GO:0046475">
    <property type="term" value="P:glycerophospholipid catabolic process"/>
    <property type="evidence" value="ECO:0007669"/>
    <property type="project" value="TreeGrafter"/>
</dbReference>
<organism evidence="6 7">
    <name type="scientific">Hermetia illucens</name>
    <name type="common">Black soldier fly</name>
    <dbReference type="NCBI Taxonomy" id="343691"/>
    <lineage>
        <taxon>Eukaryota</taxon>
        <taxon>Metazoa</taxon>
        <taxon>Ecdysozoa</taxon>
        <taxon>Arthropoda</taxon>
        <taxon>Hexapoda</taxon>
        <taxon>Insecta</taxon>
        <taxon>Pterygota</taxon>
        <taxon>Neoptera</taxon>
        <taxon>Endopterygota</taxon>
        <taxon>Diptera</taxon>
        <taxon>Brachycera</taxon>
        <taxon>Stratiomyomorpha</taxon>
        <taxon>Stratiomyidae</taxon>
        <taxon>Hermetiinae</taxon>
        <taxon>Hermetia</taxon>
    </lineage>
</organism>
<name>A0A7R8V6C8_HERIL</name>
<keyword evidence="3 5" id="KW-1133">Transmembrane helix</keyword>
<evidence type="ECO:0000313" key="6">
    <source>
        <dbReference type="EMBL" id="CAD7093523.1"/>
    </source>
</evidence>
<evidence type="ECO:0000256" key="4">
    <source>
        <dbReference type="ARBA" id="ARBA00023136"/>
    </source>
</evidence>
<dbReference type="FunCoup" id="A0A7R8V6C8">
    <property type="interactions" value="1843"/>
</dbReference>
<evidence type="ECO:0000256" key="3">
    <source>
        <dbReference type="ARBA" id="ARBA00022989"/>
    </source>
</evidence>
<keyword evidence="4 5" id="KW-0472">Membrane</keyword>
<gene>
    <name evidence="6" type="ORF">HERILL_LOCUS15799</name>
</gene>
<comment type="subcellular location">
    <subcellularLocation>
        <location evidence="1">Membrane</location>
        <topology evidence="1">Single-pass membrane protein</topology>
    </subcellularLocation>
</comment>
<reference evidence="6 7" key="1">
    <citation type="submission" date="2020-11" db="EMBL/GenBank/DDBJ databases">
        <authorList>
            <person name="Wallbank WR R."/>
            <person name="Pardo Diaz C."/>
            <person name="Kozak K."/>
            <person name="Martin S."/>
            <person name="Jiggins C."/>
            <person name="Moest M."/>
            <person name="Warren A I."/>
            <person name="Generalovic N T."/>
            <person name="Byers J.R.P. K."/>
            <person name="Montejo-Kovacevich G."/>
            <person name="Yen C E."/>
        </authorList>
    </citation>
    <scope>NUCLEOTIDE SEQUENCE [LARGE SCALE GENOMIC DNA]</scope>
</reference>